<dbReference type="EMBL" id="FUYQ01000005">
    <property type="protein sequence ID" value="SKB41957.1"/>
    <property type="molecule type" value="Genomic_DNA"/>
</dbReference>
<dbReference type="AlphaFoldDB" id="A0A1T5B4F7"/>
<dbReference type="SUPFAM" id="SSF100950">
    <property type="entry name" value="NagB/RpiA/CoA transferase-like"/>
    <property type="match status" value="1"/>
</dbReference>
<accession>A0A1T5B4F7</accession>
<dbReference type="PANTHER" id="PTHR11280">
    <property type="entry name" value="GLUCOSAMINE-6-PHOSPHATE ISOMERASE"/>
    <property type="match status" value="1"/>
</dbReference>
<dbReference type="Gene3D" id="3.40.50.1360">
    <property type="match status" value="1"/>
</dbReference>
<name>A0A1T5B4F7_9BACT</name>
<dbReference type="InterPro" id="IPR004547">
    <property type="entry name" value="Glucosamine6P_isomerase"/>
</dbReference>
<protein>
    <submittedName>
        <fullName evidence="2">Glucosamine-6-phosphate deaminase</fullName>
    </submittedName>
</protein>
<reference evidence="3" key="1">
    <citation type="submission" date="2017-02" db="EMBL/GenBank/DDBJ databases">
        <authorList>
            <person name="Varghese N."/>
            <person name="Submissions S."/>
        </authorList>
    </citation>
    <scope>NUCLEOTIDE SEQUENCE [LARGE SCALE GENOMIC DNA]</scope>
    <source>
        <strain evidence="3">DSM 24967</strain>
    </source>
</reference>
<sequence>MIFTKDKITVKLYDSRKEMGEIAASDTAAKIEELLLVKDEINIIFAAAPSQNEFLASLVKENRIDWSRINAFHMDEYIGLEEDAPQRFGHFLKESIFGKVPFKQVNYINGKALPSEECARYEALLKQYPADIVCLGIGENGHIAFNDPHVADFKDPQAVKVVDLDQACRQQQVNDGCFQSINEVPTHAYTLTIPALLSADYMYCIVPGESKANAVYHTLYGEISITCPASVLRTKDNVTLYLDANSASLIETKTF</sequence>
<dbReference type="GO" id="GO:0005737">
    <property type="term" value="C:cytoplasm"/>
    <property type="evidence" value="ECO:0007669"/>
    <property type="project" value="TreeGrafter"/>
</dbReference>
<dbReference type="PANTHER" id="PTHR11280:SF6">
    <property type="entry name" value="GLUCOSAMINE-6-PHOSPHATE ISOMERASE NAGB"/>
    <property type="match status" value="1"/>
</dbReference>
<dbReference type="InterPro" id="IPR037171">
    <property type="entry name" value="NagB/RpiA_transferase-like"/>
</dbReference>
<dbReference type="GO" id="GO:0019262">
    <property type="term" value="P:N-acetylneuraminate catabolic process"/>
    <property type="evidence" value="ECO:0007669"/>
    <property type="project" value="TreeGrafter"/>
</dbReference>
<evidence type="ECO:0000313" key="2">
    <source>
        <dbReference type="EMBL" id="SKB41957.1"/>
    </source>
</evidence>
<dbReference type="GO" id="GO:0042802">
    <property type="term" value="F:identical protein binding"/>
    <property type="evidence" value="ECO:0007669"/>
    <property type="project" value="TreeGrafter"/>
</dbReference>
<dbReference type="GO" id="GO:0005975">
    <property type="term" value="P:carbohydrate metabolic process"/>
    <property type="evidence" value="ECO:0007669"/>
    <property type="project" value="InterPro"/>
</dbReference>
<dbReference type="GO" id="GO:0004342">
    <property type="term" value="F:glucosamine-6-phosphate deaminase activity"/>
    <property type="evidence" value="ECO:0007669"/>
    <property type="project" value="InterPro"/>
</dbReference>
<keyword evidence="3" id="KW-1185">Reference proteome</keyword>
<evidence type="ECO:0000313" key="3">
    <source>
        <dbReference type="Proteomes" id="UP000190852"/>
    </source>
</evidence>
<dbReference type="CDD" id="cd01399">
    <property type="entry name" value="GlcN6P_deaminase"/>
    <property type="match status" value="1"/>
</dbReference>
<dbReference type="InterPro" id="IPR006148">
    <property type="entry name" value="Glc/Gal-6P_isomerase"/>
</dbReference>
<evidence type="ECO:0000259" key="1">
    <source>
        <dbReference type="Pfam" id="PF01182"/>
    </source>
</evidence>
<proteinExistence type="predicted"/>
<organism evidence="2 3">
    <name type="scientific">Parabacteroides chartae</name>
    <dbReference type="NCBI Taxonomy" id="1037355"/>
    <lineage>
        <taxon>Bacteria</taxon>
        <taxon>Pseudomonadati</taxon>
        <taxon>Bacteroidota</taxon>
        <taxon>Bacteroidia</taxon>
        <taxon>Bacteroidales</taxon>
        <taxon>Tannerellaceae</taxon>
        <taxon>Parabacteroides</taxon>
    </lineage>
</organism>
<dbReference type="RefSeq" id="WP_079682718.1">
    <property type="nucleotide sequence ID" value="NZ_FUYQ01000005.1"/>
</dbReference>
<dbReference type="Proteomes" id="UP000190852">
    <property type="component" value="Unassembled WGS sequence"/>
</dbReference>
<dbReference type="GO" id="GO:0006046">
    <property type="term" value="P:N-acetylglucosamine catabolic process"/>
    <property type="evidence" value="ECO:0007669"/>
    <property type="project" value="TreeGrafter"/>
</dbReference>
<dbReference type="GO" id="GO:0006043">
    <property type="term" value="P:glucosamine catabolic process"/>
    <property type="evidence" value="ECO:0007669"/>
    <property type="project" value="TreeGrafter"/>
</dbReference>
<dbReference type="Pfam" id="PF01182">
    <property type="entry name" value="Glucosamine_iso"/>
    <property type="match status" value="1"/>
</dbReference>
<gene>
    <name evidence="2" type="ORF">SAMN05660349_01065</name>
</gene>
<feature type="domain" description="Glucosamine/galactosamine-6-phosphate isomerase" evidence="1">
    <location>
        <begin position="15"/>
        <end position="238"/>
    </location>
</feature>